<gene>
    <name evidence="3" type="ORF">BD410DRAFT_843153</name>
</gene>
<dbReference type="OrthoDB" id="8954335at2759"/>
<dbReference type="SUPFAM" id="SSF52540">
    <property type="entry name" value="P-loop containing nucleoside triphosphate hydrolases"/>
    <property type="match status" value="1"/>
</dbReference>
<dbReference type="GO" id="GO:0016787">
    <property type="term" value="F:hydrolase activity"/>
    <property type="evidence" value="ECO:0007669"/>
    <property type="project" value="UniProtKB-KW"/>
</dbReference>
<dbReference type="Gene3D" id="3.40.50.300">
    <property type="entry name" value="P-loop containing nucleotide triphosphate hydrolases"/>
    <property type="match status" value="1"/>
</dbReference>
<organism evidence="3 4">
    <name type="scientific">Rickenella mellea</name>
    <dbReference type="NCBI Taxonomy" id="50990"/>
    <lineage>
        <taxon>Eukaryota</taxon>
        <taxon>Fungi</taxon>
        <taxon>Dikarya</taxon>
        <taxon>Basidiomycota</taxon>
        <taxon>Agaricomycotina</taxon>
        <taxon>Agaricomycetes</taxon>
        <taxon>Hymenochaetales</taxon>
        <taxon>Rickenellaceae</taxon>
        <taxon>Rickenella</taxon>
    </lineage>
</organism>
<name>A0A4Y7PSF7_9AGAM</name>
<evidence type="ECO:0000259" key="2">
    <source>
        <dbReference type="Pfam" id="PF01926"/>
    </source>
</evidence>
<dbReference type="Pfam" id="PF01926">
    <property type="entry name" value="MMR_HSR1"/>
    <property type="match status" value="1"/>
</dbReference>
<feature type="coiled-coil region" evidence="1">
    <location>
        <begin position="254"/>
        <end position="281"/>
    </location>
</feature>
<dbReference type="GO" id="GO:0005525">
    <property type="term" value="F:GTP binding"/>
    <property type="evidence" value="ECO:0007669"/>
    <property type="project" value="InterPro"/>
</dbReference>
<keyword evidence="3" id="KW-0378">Hydrolase</keyword>
<dbReference type="AlphaFoldDB" id="A0A4Y7PSF7"/>
<dbReference type="InterPro" id="IPR027417">
    <property type="entry name" value="P-loop_NTPase"/>
</dbReference>
<evidence type="ECO:0000256" key="1">
    <source>
        <dbReference type="SAM" id="Coils"/>
    </source>
</evidence>
<keyword evidence="1" id="KW-0175">Coiled coil</keyword>
<protein>
    <submittedName>
        <fullName evidence="3">P-loop containing nucleoside triphosphate hydrolase protein</fullName>
    </submittedName>
</protein>
<dbReference type="InterPro" id="IPR006073">
    <property type="entry name" value="GTP-bd"/>
</dbReference>
<reference evidence="3 4" key="1">
    <citation type="submission" date="2018-06" db="EMBL/GenBank/DDBJ databases">
        <title>A transcriptomic atlas of mushroom development highlights an independent origin of complex multicellularity.</title>
        <authorList>
            <consortium name="DOE Joint Genome Institute"/>
            <person name="Krizsan K."/>
            <person name="Almasi E."/>
            <person name="Merenyi Z."/>
            <person name="Sahu N."/>
            <person name="Viragh M."/>
            <person name="Koszo T."/>
            <person name="Mondo S."/>
            <person name="Kiss B."/>
            <person name="Balint B."/>
            <person name="Kues U."/>
            <person name="Barry K."/>
            <person name="Hegedus J.C."/>
            <person name="Henrissat B."/>
            <person name="Johnson J."/>
            <person name="Lipzen A."/>
            <person name="Ohm R."/>
            <person name="Nagy I."/>
            <person name="Pangilinan J."/>
            <person name="Yan J."/>
            <person name="Xiong Y."/>
            <person name="Grigoriev I.V."/>
            <person name="Hibbett D.S."/>
            <person name="Nagy L.G."/>
        </authorList>
    </citation>
    <scope>NUCLEOTIDE SEQUENCE [LARGE SCALE GENOMIC DNA]</scope>
    <source>
        <strain evidence="3 4">SZMC22713</strain>
    </source>
</reference>
<proteinExistence type="predicted"/>
<accession>A0A4Y7PSF7</accession>
<dbReference type="STRING" id="50990.A0A4Y7PSF7"/>
<dbReference type="EMBL" id="ML170213">
    <property type="protein sequence ID" value="TDL18001.1"/>
    <property type="molecule type" value="Genomic_DNA"/>
</dbReference>
<feature type="domain" description="G" evidence="2">
    <location>
        <begin position="12"/>
        <end position="85"/>
    </location>
</feature>
<sequence>MVTYLDKQPAIIAVMGATGVGKSSFINSASGHRLAVGHALDSCTQEIQEVRMEWGKEKTPVLLVDTPGFGGSSMSDTEVLRLIAKYLVTSAGTKLAGVIYMHRISDSKVEGGTRRNFRMFQQLCGSEHLQQVVVVTTWWDQVNKQVAEQRERQLRESEALFKPMLNGGASLVRHEMLQDNGYSSAQSVLDHLFLPRVAINVKLQTQLVVEKKPLPATDAGSIISDDLTRKAKQCVSRLVEVHEGLKRTKDLAIWLSLEAERKDLQEEKKAFRKQIKALSKTLNERFVL</sequence>
<evidence type="ECO:0000313" key="4">
    <source>
        <dbReference type="Proteomes" id="UP000294933"/>
    </source>
</evidence>
<dbReference type="CDD" id="cd00882">
    <property type="entry name" value="Ras_like_GTPase"/>
    <property type="match status" value="1"/>
</dbReference>
<keyword evidence="4" id="KW-1185">Reference proteome</keyword>
<evidence type="ECO:0000313" key="3">
    <source>
        <dbReference type="EMBL" id="TDL18001.1"/>
    </source>
</evidence>
<dbReference type="Proteomes" id="UP000294933">
    <property type="component" value="Unassembled WGS sequence"/>
</dbReference>
<dbReference type="VEuPathDB" id="FungiDB:BD410DRAFT_843153"/>